<accession>A0ABY5AD44</accession>
<evidence type="ECO:0000256" key="1">
    <source>
        <dbReference type="SAM" id="MobiDB-lite"/>
    </source>
</evidence>
<evidence type="ECO:0000313" key="4">
    <source>
        <dbReference type="Proteomes" id="UP001054897"/>
    </source>
</evidence>
<keyword evidence="2" id="KW-0732">Signal</keyword>
<dbReference type="RefSeq" id="WP_129483157.1">
    <property type="nucleotide sequence ID" value="NZ_CP099397.1"/>
</dbReference>
<dbReference type="Proteomes" id="UP001054897">
    <property type="component" value="Chromosome"/>
</dbReference>
<dbReference type="GeneID" id="300080835"/>
<reference evidence="3" key="1">
    <citation type="submission" date="2022-06" db="EMBL/GenBank/DDBJ databases">
        <title>Complete genome of Pseudomonas hydrolytica DSWY01T.</title>
        <authorList>
            <person name="Jung J."/>
            <person name="Jeon C.O."/>
        </authorList>
    </citation>
    <scope>NUCLEOTIDE SEQUENCE</scope>
    <source>
        <strain evidence="3">DSWY01</strain>
    </source>
</reference>
<evidence type="ECO:0000313" key="3">
    <source>
        <dbReference type="EMBL" id="USR41296.1"/>
    </source>
</evidence>
<feature type="region of interest" description="Disordered" evidence="1">
    <location>
        <begin position="38"/>
        <end position="58"/>
    </location>
</feature>
<gene>
    <name evidence="3" type="ORF">L1F06_007640</name>
</gene>
<keyword evidence="4" id="KW-1185">Reference proteome</keyword>
<evidence type="ECO:0008006" key="5">
    <source>
        <dbReference type="Google" id="ProtNLM"/>
    </source>
</evidence>
<feature type="chain" id="PRO_5046014774" description="TspB protein" evidence="2">
    <location>
        <begin position="30"/>
        <end position="486"/>
    </location>
</feature>
<evidence type="ECO:0000256" key="2">
    <source>
        <dbReference type="SAM" id="SignalP"/>
    </source>
</evidence>
<feature type="region of interest" description="Disordered" evidence="1">
    <location>
        <begin position="344"/>
        <end position="384"/>
    </location>
</feature>
<protein>
    <recommendedName>
        <fullName evidence="5">TspB protein</fullName>
    </recommendedName>
</protein>
<proteinExistence type="predicted"/>
<name>A0ABY5AD44_9GAMM</name>
<sequence>MDGTRGIYRRALWLTCVLCVVFGLSTVQAATRKHVSMPSGQSVVNNPGAPVTRTGNNLTVPGQPLEGEVILGVDGKKIPVRGILPKIDYSIPRTLNHVKNGMRGGVIGVGVAVGLQFLLDQIDAVVGPNGEYLKEKPVPTTSNTLFWCGGTSTTQCISPRFATPNDYFNTVWVDTPTLQFVNRRITVVGDLAQAVTDAIRVSDGLYYNNHSTASSRKFGQCTAPTYYDQDLQSCAVSELTALSDADYDLMFDIANQQNADWIKNLLKDSCNGSPSPGACFNSLKEQSALTGPATVPGSTTTKTTNSIGSNGVATQTVTTTTNNYKITYGPTYYDYRRTTQIVTKTDGVPVSDTTDEESEDVEQEEQPEEKQDEEPIPCNGQGCDGPAYEDQYTPLDETKEDYLDDYASRVAAIPIIQAVSGLFDVNVSGSCPVWTFNHQMQVLGASMPINLTFDYLCLPWFIQYGPWIRAVIYLVAVYAAIRIALL</sequence>
<feature type="compositionally biased region" description="Acidic residues" evidence="1">
    <location>
        <begin position="353"/>
        <end position="375"/>
    </location>
</feature>
<feature type="signal peptide" evidence="2">
    <location>
        <begin position="1"/>
        <end position="29"/>
    </location>
</feature>
<dbReference type="EMBL" id="CP099397">
    <property type="protein sequence ID" value="USR41296.1"/>
    <property type="molecule type" value="Genomic_DNA"/>
</dbReference>
<organism evidence="3 4">
    <name type="scientific">Ectopseudomonas hydrolytica</name>
    <dbReference type="NCBI Taxonomy" id="2493633"/>
    <lineage>
        <taxon>Bacteria</taxon>
        <taxon>Pseudomonadati</taxon>
        <taxon>Pseudomonadota</taxon>
        <taxon>Gammaproteobacteria</taxon>
        <taxon>Pseudomonadales</taxon>
        <taxon>Pseudomonadaceae</taxon>
        <taxon>Ectopseudomonas</taxon>
    </lineage>
</organism>